<dbReference type="EMBL" id="JACHKZ010000033">
    <property type="protein sequence ID" value="MBB6579601.1"/>
    <property type="molecule type" value="Genomic_DNA"/>
</dbReference>
<dbReference type="NCBIfam" id="TIGR01554">
    <property type="entry name" value="major_cap_HK97"/>
    <property type="match status" value="1"/>
</dbReference>
<feature type="domain" description="Phage capsid-like C-terminal" evidence="2">
    <location>
        <begin position="200"/>
        <end position="403"/>
    </location>
</feature>
<evidence type="ECO:0000256" key="1">
    <source>
        <dbReference type="ARBA" id="ARBA00004328"/>
    </source>
</evidence>
<evidence type="ECO:0000313" key="3">
    <source>
        <dbReference type="EMBL" id="MBB6579601.1"/>
    </source>
</evidence>
<dbReference type="InterPro" id="IPR054612">
    <property type="entry name" value="Phage_capsid-like_C"/>
</dbReference>
<sequence length="467" mass="48532">MNIQEQIKRLTELRAQKALEMSGIQEKAAGEGRTKDASERESFVTLADEIKQIDEELTDLRQIEALSATKAVPVAGNTPGEASASRGAIATGGAPAIHVKHDADEKFKGQNYTRMVIAKALARLGEDGYESPIAIAERRWGKSNPTLISVMKAAVAGGGSGSGEWGAELVQANNQYTGDFIEYLYSQTVYDKLGLRQIPANVQIKGQDGAATGYWVGESKAIPASAADFNAVNLSPLKVAALAVVSNELLRDSSPAAEMLVRDALVQASSQRVDQTFLSAAAGVAGVSPAGILNGVTGIASAGTDGAGLRADIKALYASFIAAKNADGLQLVTTPSLGKAIQLMTNPLGQTEFPGITANGGTLLGDPVATGHNVGAGQLILLKPSDIYRIGDYGVQVSISREAMIEQDTAPTGATDTPAAASSNLTSMFQSESTAIKVVRPINFAKRRNSAVAFVTGADYGAVDPTP</sequence>
<proteinExistence type="predicted"/>
<protein>
    <submittedName>
        <fullName evidence="3">HK97 family phage major capsid protein</fullName>
    </submittedName>
</protein>
<dbReference type="RefSeq" id="WP_184711097.1">
    <property type="nucleotide sequence ID" value="NZ_JACHKZ010000033.1"/>
</dbReference>
<dbReference type="Proteomes" id="UP000562492">
    <property type="component" value="Unassembled WGS sequence"/>
</dbReference>
<gene>
    <name evidence="3" type="ORF">HNP33_003715</name>
</gene>
<accession>A0ABR6RKE0</accession>
<dbReference type="SUPFAM" id="SSF56563">
    <property type="entry name" value="Major capsid protein gp5"/>
    <property type="match status" value="1"/>
</dbReference>
<dbReference type="InterPro" id="IPR024455">
    <property type="entry name" value="Phage_capsid"/>
</dbReference>
<keyword evidence="4" id="KW-1185">Reference proteome</keyword>
<organism evidence="3 4">
    <name type="scientific">Comamonas odontotermitis</name>
    <dbReference type="NCBI Taxonomy" id="379895"/>
    <lineage>
        <taxon>Bacteria</taxon>
        <taxon>Pseudomonadati</taxon>
        <taxon>Pseudomonadota</taxon>
        <taxon>Betaproteobacteria</taxon>
        <taxon>Burkholderiales</taxon>
        <taxon>Comamonadaceae</taxon>
        <taxon>Comamonas</taxon>
    </lineage>
</organism>
<dbReference type="Pfam" id="PF05065">
    <property type="entry name" value="Phage_capsid"/>
    <property type="match status" value="1"/>
</dbReference>
<name>A0ABR6RKE0_9BURK</name>
<evidence type="ECO:0000259" key="2">
    <source>
        <dbReference type="Pfam" id="PF05065"/>
    </source>
</evidence>
<comment type="subcellular location">
    <subcellularLocation>
        <location evidence="1">Virion</location>
    </subcellularLocation>
</comment>
<comment type="caution">
    <text evidence="3">The sequence shown here is derived from an EMBL/GenBank/DDBJ whole genome shotgun (WGS) entry which is preliminary data.</text>
</comment>
<evidence type="ECO:0000313" key="4">
    <source>
        <dbReference type="Proteomes" id="UP000562492"/>
    </source>
</evidence>
<reference evidence="3 4" key="1">
    <citation type="submission" date="2020-08" db="EMBL/GenBank/DDBJ databases">
        <title>Functional genomics of gut bacteria from endangered species of beetles.</title>
        <authorList>
            <person name="Carlos-Shanley C."/>
        </authorList>
    </citation>
    <scope>NUCLEOTIDE SEQUENCE [LARGE SCALE GENOMIC DNA]</scope>
    <source>
        <strain evidence="3 4">S00124</strain>
    </source>
</reference>
<dbReference type="Gene3D" id="3.30.2400.10">
    <property type="entry name" value="Major capsid protein gp5"/>
    <property type="match status" value="1"/>
</dbReference>